<keyword evidence="6" id="KW-0175">Coiled coil</keyword>
<dbReference type="Proteomes" id="UP001159042">
    <property type="component" value="Unassembled WGS sequence"/>
</dbReference>
<feature type="region of interest" description="Disordered" evidence="7">
    <location>
        <begin position="682"/>
        <end position="703"/>
    </location>
</feature>
<dbReference type="PANTHER" id="PTHR13556">
    <property type="entry name" value="TRANSCRIPTIONAL ADAPTER 3-RELATED"/>
    <property type="match status" value="1"/>
</dbReference>
<evidence type="ECO:0000256" key="4">
    <source>
        <dbReference type="ARBA" id="ARBA00023163"/>
    </source>
</evidence>
<dbReference type="GO" id="GO:0000124">
    <property type="term" value="C:SAGA complex"/>
    <property type="evidence" value="ECO:0007669"/>
    <property type="project" value="TreeGrafter"/>
</dbReference>
<comment type="subcellular location">
    <subcellularLocation>
        <location evidence="1">Nucleus</location>
    </subcellularLocation>
</comment>
<protein>
    <recommendedName>
        <fullName evidence="10">Transcriptional adapter 3</fullName>
    </recommendedName>
</protein>
<dbReference type="GO" id="GO:0005634">
    <property type="term" value="C:nucleus"/>
    <property type="evidence" value="ECO:0007669"/>
    <property type="project" value="UniProtKB-SubCell"/>
</dbReference>
<dbReference type="AlphaFoldDB" id="A0AAV8WAB9"/>
<proteinExistence type="inferred from homology"/>
<keyword evidence="9" id="KW-1185">Reference proteome</keyword>
<evidence type="ECO:0000256" key="6">
    <source>
        <dbReference type="SAM" id="Coils"/>
    </source>
</evidence>
<evidence type="ECO:0008006" key="10">
    <source>
        <dbReference type="Google" id="ProtNLM"/>
    </source>
</evidence>
<dbReference type="PANTHER" id="PTHR13556:SF2">
    <property type="entry name" value="TRANSCRIPTIONAL ADAPTER 3"/>
    <property type="match status" value="1"/>
</dbReference>
<sequence>MMNGVKRSHLPTKANSLKHTGKLKEPVSSSRHKSEGKLIETDLTNIPIIRQVDTPRLLPKYTAAKSEDGNLMYDLDQLQYDLEKLLSTSALRIRYLLAEIGEIDKNQDNHERKAHEKTSLKRKRPDEKLKSKDFKNGMRVVRKNYSLPVNKFVGDQDIPKVTLPKNDNSDKFWTSIEPFCASINKDDIAFLETLIQEFSKEINFKIPDIGEHYANSWGEEVINDEQNFGKSPSKKSPNMDFNKNDLQSMMETLSASQTQKLLGNLIEDRIRNALPKNGENCTRSTKLKFSNLNKIKPPINQKVGLCLEKRLKRQFAEQGLLNGKTANEDSDTSGDEILKELNKCQEELSTINEHNIEELKQLTTVAINELRCNELKEKLDKVDRQVLELYNRIVMTRKKARLGDGLDFDKAIFTEQITKEFEAQADALLKQQIELNRKINGLGAINTISDELVMNGPKRYFVQKNVGRCNGKLKDILLSSRHKSEGKATEPDLANIPVIKQADNARLLPKYPTILAKLGNYGVSMDDLDELQQYLEKLLLTSAARIRFLLSEIGEIDRNEEFNDRKAHDKASQKRKRPDEKPRFRELKNGMKVVKKQYGLPVNKFVGDGHLHQRIPKVTLPKNDNSDKFWTSIQPYCLNVTKDDVTFLDGLIQEFSKEIDIRIPNIGEHYATNWTDDISNDEPNHVKSIKKSSGGSDPKKNGLHSIIETFSTPQTQKLLAALLEERILNPLPKNGDNGTKIAKLKSFDFSKLKIPSTNHKLGTCLDTHLKEELLKQGIITTDDLNKNMPEDEILTEIKKCQEELVTVNSYNMEELNKLRSVVCNELQSNELKEHLEEIDKQVLDLYNKINIARKTKLCNKINIAQQEEGDEFDKAIFTEQITKEYEAQADALLKQQIDLNREINGLTDMHMLY</sequence>
<comment type="similarity">
    <text evidence="2">Belongs to the NGG1 family.</text>
</comment>
<feature type="compositionally biased region" description="Basic residues" evidence="7">
    <location>
        <begin position="1"/>
        <end position="10"/>
    </location>
</feature>
<name>A0AAV8WAB9_9CUCU</name>
<keyword evidence="3" id="KW-0805">Transcription regulation</keyword>
<reference evidence="8 9" key="1">
    <citation type="journal article" date="2023" name="Insect Mol. Biol.">
        <title>Genome sequencing provides insights into the evolution of gene families encoding plant cell wall-degrading enzymes in longhorned beetles.</title>
        <authorList>
            <person name="Shin N.R."/>
            <person name="Okamura Y."/>
            <person name="Kirsch R."/>
            <person name="Pauchet Y."/>
        </authorList>
    </citation>
    <scope>NUCLEOTIDE SEQUENCE [LARGE SCALE GENOMIC DNA]</scope>
    <source>
        <strain evidence="8">EAD_L_NR</strain>
    </source>
</reference>
<accession>A0AAV8WAB9</accession>
<evidence type="ECO:0000313" key="8">
    <source>
        <dbReference type="EMBL" id="KAJ8923560.1"/>
    </source>
</evidence>
<feature type="region of interest" description="Disordered" evidence="7">
    <location>
        <begin position="108"/>
        <end position="128"/>
    </location>
</feature>
<organism evidence="8 9">
    <name type="scientific">Exocentrus adspersus</name>
    <dbReference type="NCBI Taxonomy" id="1586481"/>
    <lineage>
        <taxon>Eukaryota</taxon>
        <taxon>Metazoa</taxon>
        <taxon>Ecdysozoa</taxon>
        <taxon>Arthropoda</taxon>
        <taxon>Hexapoda</taxon>
        <taxon>Insecta</taxon>
        <taxon>Pterygota</taxon>
        <taxon>Neoptera</taxon>
        <taxon>Endopterygota</taxon>
        <taxon>Coleoptera</taxon>
        <taxon>Polyphaga</taxon>
        <taxon>Cucujiformia</taxon>
        <taxon>Chrysomeloidea</taxon>
        <taxon>Cerambycidae</taxon>
        <taxon>Lamiinae</taxon>
        <taxon>Acanthocinini</taxon>
        <taxon>Exocentrus</taxon>
    </lineage>
</organism>
<comment type="caution">
    <text evidence="8">The sequence shown here is derived from an EMBL/GenBank/DDBJ whole genome shotgun (WGS) entry which is preliminary data.</text>
</comment>
<dbReference type="InterPro" id="IPR019340">
    <property type="entry name" value="Histone_AcTrfase_su3"/>
</dbReference>
<evidence type="ECO:0000256" key="1">
    <source>
        <dbReference type="ARBA" id="ARBA00004123"/>
    </source>
</evidence>
<dbReference type="GO" id="GO:0003713">
    <property type="term" value="F:transcription coactivator activity"/>
    <property type="evidence" value="ECO:0007669"/>
    <property type="project" value="TreeGrafter"/>
</dbReference>
<keyword evidence="4" id="KW-0804">Transcription</keyword>
<gene>
    <name evidence="8" type="ORF">NQ315_010139</name>
</gene>
<feature type="region of interest" description="Disordered" evidence="7">
    <location>
        <begin position="1"/>
        <end position="36"/>
    </location>
</feature>
<evidence type="ECO:0000256" key="7">
    <source>
        <dbReference type="SAM" id="MobiDB-lite"/>
    </source>
</evidence>
<evidence type="ECO:0000313" key="9">
    <source>
        <dbReference type="Proteomes" id="UP001159042"/>
    </source>
</evidence>
<feature type="region of interest" description="Disordered" evidence="7">
    <location>
        <begin position="563"/>
        <end position="583"/>
    </location>
</feature>
<dbReference type="EMBL" id="JANEYG010000004">
    <property type="protein sequence ID" value="KAJ8923560.1"/>
    <property type="molecule type" value="Genomic_DNA"/>
</dbReference>
<keyword evidence="5" id="KW-0539">Nucleus</keyword>
<evidence type="ECO:0000256" key="5">
    <source>
        <dbReference type="ARBA" id="ARBA00023242"/>
    </source>
</evidence>
<dbReference type="GO" id="GO:0006357">
    <property type="term" value="P:regulation of transcription by RNA polymerase II"/>
    <property type="evidence" value="ECO:0007669"/>
    <property type="project" value="TreeGrafter"/>
</dbReference>
<evidence type="ECO:0000256" key="3">
    <source>
        <dbReference type="ARBA" id="ARBA00023015"/>
    </source>
</evidence>
<evidence type="ECO:0000256" key="2">
    <source>
        <dbReference type="ARBA" id="ARBA00005330"/>
    </source>
</evidence>
<feature type="coiled-coil region" evidence="6">
    <location>
        <begin position="365"/>
        <end position="392"/>
    </location>
</feature>
<dbReference type="Pfam" id="PF10198">
    <property type="entry name" value="Ada3"/>
    <property type="match status" value="2"/>
</dbReference>